<dbReference type="Proteomes" id="UP001155660">
    <property type="component" value="Chromosome B19"/>
</dbReference>
<sequence>MSASERALETPSDGSSPQSKQEVELIAPVKGKQMEDVTGRPTTSTKSFLGSAGKSGSPSTSSLSSPSSASGRAKMSVCGPSSKTTPSSSSSSSLSSSSSSSAQSSAGPPAKVHRARKTMNRPPFPQMKSVETIAAATPEKTVNNEKT</sequence>
<dbReference type="OrthoDB" id="10552746at2759"/>
<feature type="compositionally biased region" description="Low complexity" evidence="1">
    <location>
        <begin position="50"/>
        <end position="71"/>
    </location>
</feature>
<feature type="region of interest" description="Disordered" evidence="1">
    <location>
        <begin position="1"/>
        <end position="147"/>
    </location>
</feature>
<proteinExistence type="predicted"/>
<dbReference type="AlphaFoldDB" id="A0A9Q9XHB7"/>
<dbReference type="GeneID" id="122140810"/>
<organism evidence="2">
    <name type="scientific">Cyprinus carpio</name>
    <name type="common">Common carp</name>
    <dbReference type="NCBI Taxonomy" id="7962"/>
    <lineage>
        <taxon>Eukaryota</taxon>
        <taxon>Metazoa</taxon>
        <taxon>Chordata</taxon>
        <taxon>Craniata</taxon>
        <taxon>Vertebrata</taxon>
        <taxon>Euteleostomi</taxon>
        <taxon>Actinopterygii</taxon>
        <taxon>Neopterygii</taxon>
        <taxon>Teleostei</taxon>
        <taxon>Ostariophysi</taxon>
        <taxon>Cypriniformes</taxon>
        <taxon>Cyprinidae</taxon>
        <taxon>Cyprininae</taxon>
        <taxon>Cyprinus</taxon>
    </lineage>
</organism>
<dbReference type="RefSeq" id="XP_042601842.1">
    <property type="nucleotide sequence ID" value="XM_042745908.1"/>
</dbReference>
<evidence type="ECO:0000313" key="2">
    <source>
        <dbReference type="RefSeq" id="XP_042601842.1"/>
    </source>
</evidence>
<protein>
    <submittedName>
        <fullName evidence="2">Uncharacterized protein</fullName>
    </submittedName>
</protein>
<dbReference type="KEGG" id="ccar:122140810"/>
<evidence type="ECO:0000256" key="1">
    <source>
        <dbReference type="SAM" id="MobiDB-lite"/>
    </source>
</evidence>
<name>A0A9Q9XHB7_CYPCA</name>
<feature type="compositionally biased region" description="Low complexity" evidence="1">
    <location>
        <begin position="81"/>
        <end position="105"/>
    </location>
</feature>
<gene>
    <name evidence="2" type="primary">LOC122140810</name>
</gene>
<accession>A0A9Q9XHB7</accession>
<reference evidence="2" key="1">
    <citation type="submission" date="2025-08" db="UniProtKB">
        <authorList>
            <consortium name="RefSeq"/>
        </authorList>
    </citation>
    <scope>IDENTIFICATION</scope>
    <source>
        <tissue evidence="2">Muscle</tissue>
    </source>
</reference>